<evidence type="ECO:0000313" key="2">
    <source>
        <dbReference type="Proteomes" id="UP000813824"/>
    </source>
</evidence>
<accession>A0A8K0UMY4</accession>
<dbReference type="OrthoDB" id="2585179at2759"/>
<sequence>MPQFVQIYVTQLLKDAVSEIAEGAGWNWFDGRGGIRDGPADATPTTMSTALDHTANIYLTVTTSPSTVSQGISDAHPSLSYVGPVGSLADVHILSVPKDAWYANQSEILGRLRSLEGVGHVEVQSEPRTRAKRGGDEL</sequence>
<gene>
    <name evidence="1" type="ORF">BXZ70DRAFT_1008327</name>
</gene>
<dbReference type="AlphaFoldDB" id="A0A8K0UMY4"/>
<proteinExistence type="predicted"/>
<dbReference type="EMBL" id="JAEVFJ010000016">
    <property type="protein sequence ID" value="KAH8100308.1"/>
    <property type="molecule type" value="Genomic_DNA"/>
</dbReference>
<comment type="caution">
    <text evidence="1">The sequence shown here is derived from an EMBL/GenBank/DDBJ whole genome shotgun (WGS) entry which is preliminary data.</text>
</comment>
<organism evidence="1 2">
    <name type="scientific">Cristinia sonorae</name>
    <dbReference type="NCBI Taxonomy" id="1940300"/>
    <lineage>
        <taxon>Eukaryota</taxon>
        <taxon>Fungi</taxon>
        <taxon>Dikarya</taxon>
        <taxon>Basidiomycota</taxon>
        <taxon>Agaricomycotina</taxon>
        <taxon>Agaricomycetes</taxon>
        <taxon>Agaricomycetidae</taxon>
        <taxon>Agaricales</taxon>
        <taxon>Pleurotineae</taxon>
        <taxon>Stephanosporaceae</taxon>
        <taxon>Cristinia</taxon>
    </lineage>
</organism>
<protein>
    <submittedName>
        <fullName evidence="1">Uncharacterized protein</fullName>
    </submittedName>
</protein>
<name>A0A8K0UMY4_9AGAR</name>
<keyword evidence="2" id="KW-1185">Reference proteome</keyword>
<dbReference type="Proteomes" id="UP000813824">
    <property type="component" value="Unassembled WGS sequence"/>
</dbReference>
<reference evidence="1" key="1">
    <citation type="journal article" date="2021" name="New Phytol.">
        <title>Evolutionary innovations through gain and loss of genes in the ectomycorrhizal Boletales.</title>
        <authorList>
            <person name="Wu G."/>
            <person name="Miyauchi S."/>
            <person name="Morin E."/>
            <person name="Kuo A."/>
            <person name="Drula E."/>
            <person name="Varga T."/>
            <person name="Kohler A."/>
            <person name="Feng B."/>
            <person name="Cao Y."/>
            <person name="Lipzen A."/>
            <person name="Daum C."/>
            <person name="Hundley H."/>
            <person name="Pangilinan J."/>
            <person name="Johnson J."/>
            <person name="Barry K."/>
            <person name="LaButti K."/>
            <person name="Ng V."/>
            <person name="Ahrendt S."/>
            <person name="Min B."/>
            <person name="Choi I.G."/>
            <person name="Park H."/>
            <person name="Plett J.M."/>
            <person name="Magnuson J."/>
            <person name="Spatafora J.W."/>
            <person name="Nagy L.G."/>
            <person name="Henrissat B."/>
            <person name="Grigoriev I.V."/>
            <person name="Yang Z.L."/>
            <person name="Xu J."/>
            <person name="Martin F.M."/>
        </authorList>
    </citation>
    <scope>NUCLEOTIDE SEQUENCE</scope>
    <source>
        <strain evidence="1">KKN 215</strain>
    </source>
</reference>
<evidence type="ECO:0000313" key="1">
    <source>
        <dbReference type="EMBL" id="KAH8100308.1"/>
    </source>
</evidence>